<keyword evidence="1" id="KW-0614">Plasmid</keyword>
<geneLocation type="plasmid" evidence="1">
    <name>pCQ3</name>
</geneLocation>
<sequence>MELAKRTTTDQPTVWLLMQGEDHEGGSVLGAFSHREAARGAFITAARQLPFGIEDAQENEDGGLYLHGGCDWLSLTPHVLQQAEAIEP</sequence>
<name>D0UZE1_9ACTN</name>
<proteinExistence type="predicted"/>
<protein>
    <submittedName>
        <fullName evidence="1">PCQ3_92</fullName>
    </submittedName>
</protein>
<dbReference type="AlphaFoldDB" id="D0UZE1"/>
<gene>
    <name evidence="1" type="ORF">pCQ3.92</name>
</gene>
<accession>D0UZE1</accession>
<reference evidence="1" key="1">
    <citation type="journal article" date="2010" name="J. Bacteriol.">
        <title>Characterization of the replication, transfer, and plasmid/lytic phage cycle of the Streptomyces plasmid-phage pZL12.</title>
        <authorList>
            <person name="Zhong L."/>
            <person name="Cheng Q."/>
            <person name="Tian X."/>
            <person name="Zhao L."/>
            <person name="Qin Z."/>
        </authorList>
    </citation>
    <scope>NUCLEOTIDE SEQUENCE</scope>
    <source>
        <strain evidence="1">W9</strain>
        <plasmid evidence="1">pCQ3</plasmid>
    </source>
</reference>
<dbReference type="RefSeq" id="WP_012840478.1">
    <property type="nucleotide sequence ID" value="NC_013449.1"/>
</dbReference>
<organism evidence="1">
    <name type="scientific">Streptomyces sp. W9</name>
    <dbReference type="NCBI Taxonomy" id="682410"/>
    <lineage>
        <taxon>Bacteria</taxon>
        <taxon>Bacillati</taxon>
        <taxon>Actinomycetota</taxon>
        <taxon>Actinomycetes</taxon>
        <taxon>Kitasatosporales</taxon>
        <taxon>Streptomycetaceae</taxon>
        <taxon>Streptomyces</taxon>
    </lineage>
</organism>
<evidence type="ECO:0000313" key="1">
    <source>
        <dbReference type="EMBL" id="ACX85593.1"/>
    </source>
</evidence>
<dbReference type="EMBL" id="GQ983381">
    <property type="protein sequence ID" value="ACX85593.1"/>
    <property type="molecule type" value="Genomic_DNA"/>
</dbReference>